<evidence type="ECO:0000256" key="7">
    <source>
        <dbReference type="ARBA" id="ARBA00022795"/>
    </source>
</evidence>
<dbReference type="Gene3D" id="1.10.287.1700">
    <property type="match status" value="1"/>
</dbReference>
<comment type="subcellular location">
    <subcellularLocation>
        <location evidence="1">Cell membrane</location>
        <topology evidence="1">Peripheral membrane protein</topology>
        <orientation evidence="1">Cytoplasmic side</orientation>
    </subcellularLocation>
</comment>
<evidence type="ECO:0000256" key="5">
    <source>
        <dbReference type="ARBA" id="ARBA00022475"/>
    </source>
</evidence>
<dbReference type="Pfam" id="PF02050">
    <property type="entry name" value="FliJ"/>
    <property type="match status" value="1"/>
</dbReference>
<keyword evidence="11" id="KW-0175">Coiled coil</keyword>
<keyword evidence="4" id="KW-0813">Transport</keyword>
<dbReference type="GO" id="GO:0044781">
    <property type="term" value="P:bacterial-type flagellum organization"/>
    <property type="evidence" value="ECO:0007669"/>
    <property type="project" value="UniProtKB-KW"/>
</dbReference>
<keyword evidence="12" id="KW-0969">Cilium</keyword>
<dbReference type="GO" id="GO:0015031">
    <property type="term" value="P:protein transport"/>
    <property type="evidence" value="ECO:0007669"/>
    <property type="project" value="UniProtKB-KW"/>
</dbReference>
<keyword evidence="12" id="KW-0966">Cell projection</keyword>
<sequence>MAESRAKRMQLVLSLTERQEKEAATRVEECKTLLTQEQEQLQQLQDYSGQYLEAYADKSGLLQVQQRINYSSFIQRLTVAIEEQRYKVERTAKVHEQALARWQDVYLRRKSISQLIERLQQEENALLDKRLQKELDELAAQQFNRREL</sequence>
<comment type="similarity">
    <text evidence="2">Belongs to the FliJ family.</text>
</comment>
<name>A0A928V259_9GAMM</name>
<dbReference type="RefSeq" id="WP_193909236.1">
    <property type="nucleotide sequence ID" value="NZ_PRDL01000001.1"/>
</dbReference>
<evidence type="ECO:0000256" key="3">
    <source>
        <dbReference type="ARBA" id="ARBA00020392"/>
    </source>
</evidence>
<keyword evidence="5" id="KW-1003">Cell membrane</keyword>
<evidence type="ECO:0000256" key="6">
    <source>
        <dbReference type="ARBA" id="ARBA00022500"/>
    </source>
</evidence>
<dbReference type="GO" id="GO:0071973">
    <property type="term" value="P:bacterial-type flagellum-dependent cell motility"/>
    <property type="evidence" value="ECO:0007669"/>
    <property type="project" value="InterPro"/>
</dbReference>
<dbReference type="GO" id="GO:0006935">
    <property type="term" value="P:chemotaxis"/>
    <property type="evidence" value="ECO:0007669"/>
    <property type="project" value="UniProtKB-KW"/>
</dbReference>
<gene>
    <name evidence="12" type="primary">fliJ</name>
    <name evidence="12" type="ORF">C4F51_09385</name>
</gene>
<dbReference type="EMBL" id="PRDL01000001">
    <property type="protein sequence ID" value="MBE8717400.1"/>
    <property type="molecule type" value="Genomic_DNA"/>
</dbReference>
<evidence type="ECO:0000313" key="12">
    <source>
        <dbReference type="EMBL" id="MBE8717400.1"/>
    </source>
</evidence>
<organism evidence="12 13">
    <name type="scientific">Cellvibrio polysaccharolyticus</name>
    <dbReference type="NCBI Taxonomy" id="2082724"/>
    <lineage>
        <taxon>Bacteria</taxon>
        <taxon>Pseudomonadati</taxon>
        <taxon>Pseudomonadota</taxon>
        <taxon>Gammaproteobacteria</taxon>
        <taxon>Cellvibrionales</taxon>
        <taxon>Cellvibrionaceae</taxon>
        <taxon>Cellvibrio</taxon>
    </lineage>
</organism>
<evidence type="ECO:0000313" key="13">
    <source>
        <dbReference type="Proteomes" id="UP000652567"/>
    </source>
</evidence>
<evidence type="ECO:0000256" key="1">
    <source>
        <dbReference type="ARBA" id="ARBA00004413"/>
    </source>
</evidence>
<dbReference type="InterPro" id="IPR052570">
    <property type="entry name" value="FliJ"/>
</dbReference>
<dbReference type="InterPro" id="IPR012823">
    <property type="entry name" value="Flagell_FliJ"/>
</dbReference>
<protein>
    <recommendedName>
        <fullName evidence="3">Flagellar FliJ protein</fullName>
    </recommendedName>
</protein>
<accession>A0A928V259</accession>
<keyword evidence="10" id="KW-1006">Bacterial flagellum protein export</keyword>
<evidence type="ECO:0000256" key="2">
    <source>
        <dbReference type="ARBA" id="ARBA00010004"/>
    </source>
</evidence>
<keyword evidence="9" id="KW-0472">Membrane</keyword>
<evidence type="ECO:0000256" key="8">
    <source>
        <dbReference type="ARBA" id="ARBA00022927"/>
    </source>
</evidence>
<dbReference type="GO" id="GO:0005886">
    <property type="term" value="C:plasma membrane"/>
    <property type="evidence" value="ECO:0007669"/>
    <property type="project" value="UniProtKB-SubCell"/>
</dbReference>
<comment type="caution">
    <text evidence="12">The sequence shown here is derived from an EMBL/GenBank/DDBJ whole genome shotgun (WGS) entry which is preliminary data.</text>
</comment>
<proteinExistence type="inferred from homology"/>
<evidence type="ECO:0000256" key="10">
    <source>
        <dbReference type="ARBA" id="ARBA00023225"/>
    </source>
</evidence>
<dbReference type="Proteomes" id="UP000652567">
    <property type="component" value="Unassembled WGS sequence"/>
</dbReference>
<keyword evidence="8" id="KW-0653">Protein transport</keyword>
<evidence type="ECO:0000256" key="11">
    <source>
        <dbReference type="SAM" id="Coils"/>
    </source>
</evidence>
<keyword evidence="12" id="KW-0282">Flagellum</keyword>
<dbReference type="PANTHER" id="PTHR38786">
    <property type="entry name" value="FLAGELLAR FLIJ PROTEIN"/>
    <property type="match status" value="1"/>
</dbReference>
<dbReference type="GO" id="GO:0009288">
    <property type="term" value="C:bacterial-type flagellum"/>
    <property type="evidence" value="ECO:0007669"/>
    <property type="project" value="InterPro"/>
</dbReference>
<evidence type="ECO:0000256" key="9">
    <source>
        <dbReference type="ARBA" id="ARBA00023136"/>
    </source>
</evidence>
<keyword evidence="6" id="KW-0145">Chemotaxis</keyword>
<dbReference type="AlphaFoldDB" id="A0A928V259"/>
<feature type="coiled-coil region" evidence="11">
    <location>
        <begin position="109"/>
        <end position="136"/>
    </location>
</feature>
<keyword evidence="13" id="KW-1185">Reference proteome</keyword>
<dbReference type="InterPro" id="IPR053716">
    <property type="entry name" value="Flag_assembly_chemotaxis_eff"/>
</dbReference>
<dbReference type="PANTHER" id="PTHR38786:SF1">
    <property type="entry name" value="FLAGELLAR FLIJ PROTEIN"/>
    <property type="match status" value="1"/>
</dbReference>
<evidence type="ECO:0000256" key="4">
    <source>
        <dbReference type="ARBA" id="ARBA00022448"/>
    </source>
</evidence>
<keyword evidence="7" id="KW-1005">Bacterial flagellum biogenesis</keyword>
<reference evidence="12" key="1">
    <citation type="submission" date="2018-07" db="EMBL/GenBank/DDBJ databases">
        <title>Genome assembly of strain Ka43.</title>
        <authorList>
            <person name="Kukolya J."/>
            <person name="Nagy I."/>
            <person name="Horvath B."/>
            <person name="Toth A."/>
        </authorList>
    </citation>
    <scope>NUCLEOTIDE SEQUENCE</scope>
    <source>
        <strain evidence="12">KB43</strain>
    </source>
</reference>
<dbReference type="NCBIfam" id="TIGR02473">
    <property type="entry name" value="flagell_FliJ"/>
    <property type="match status" value="1"/>
</dbReference>